<dbReference type="GO" id="GO:0016209">
    <property type="term" value="F:antioxidant activity"/>
    <property type="evidence" value="ECO:0007669"/>
    <property type="project" value="InterPro"/>
</dbReference>
<keyword evidence="1" id="KW-1015">Disulfide bond</keyword>
<dbReference type="InterPro" id="IPR000866">
    <property type="entry name" value="AhpC/TSA"/>
</dbReference>
<gene>
    <name evidence="3" type="ORF">SAMN05216216_11646</name>
</gene>
<dbReference type="RefSeq" id="WP_092986848.1">
    <property type="nucleotide sequence ID" value="NZ_FNFY01000016.1"/>
</dbReference>
<dbReference type="Pfam" id="PF00578">
    <property type="entry name" value="AhpC-TSA"/>
    <property type="match status" value="1"/>
</dbReference>
<evidence type="ECO:0000256" key="1">
    <source>
        <dbReference type="ARBA" id="ARBA00023157"/>
    </source>
</evidence>
<evidence type="ECO:0000313" key="4">
    <source>
        <dbReference type="Proteomes" id="UP000199008"/>
    </source>
</evidence>
<evidence type="ECO:0000259" key="2">
    <source>
        <dbReference type="PROSITE" id="PS51352"/>
    </source>
</evidence>
<dbReference type="GO" id="GO:0016853">
    <property type="term" value="F:isomerase activity"/>
    <property type="evidence" value="ECO:0007669"/>
    <property type="project" value="UniProtKB-KW"/>
</dbReference>
<dbReference type="InterPro" id="IPR017937">
    <property type="entry name" value="Thioredoxin_CS"/>
</dbReference>
<evidence type="ECO:0000313" key="3">
    <source>
        <dbReference type="EMBL" id="SDK98276.1"/>
    </source>
</evidence>
<dbReference type="InterPro" id="IPR013766">
    <property type="entry name" value="Thioredoxin_domain"/>
</dbReference>
<feature type="domain" description="Thioredoxin" evidence="2">
    <location>
        <begin position="52"/>
        <end position="193"/>
    </location>
</feature>
<keyword evidence="4" id="KW-1185">Reference proteome</keyword>
<dbReference type="PANTHER" id="PTHR42852">
    <property type="entry name" value="THIOL:DISULFIDE INTERCHANGE PROTEIN DSBE"/>
    <property type="match status" value="1"/>
</dbReference>
<protein>
    <submittedName>
        <fullName evidence="3">Thiol-disulfide isomerase or thioredoxin</fullName>
    </submittedName>
</protein>
<dbReference type="EMBL" id="FNFY01000016">
    <property type="protein sequence ID" value="SDK98276.1"/>
    <property type="molecule type" value="Genomic_DNA"/>
</dbReference>
<reference evidence="4" key="1">
    <citation type="submission" date="2016-10" db="EMBL/GenBank/DDBJ databases">
        <authorList>
            <person name="Varghese N."/>
            <person name="Submissions S."/>
        </authorList>
    </citation>
    <scope>NUCLEOTIDE SEQUENCE [LARGE SCALE GENOMIC DNA]</scope>
    <source>
        <strain evidence="4">CGMCC 1.8895</strain>
    </source>
</reference>
<name>A0A1G9GC59_9BACL</name>
<dbReference type="Proteomes" id="UP000199008">
    <property type="component" value="Unassembled WGS sequence"/>
</dbReference>
<dbReference type="PROSITE" id="PS00194">
    <property type="entry name" value="THIOREDOXIN_1"/>
    <property type="match status" value="1"/>
</dbReference>
<accession>A0A1G9GC59</accession>
<dbReference type="InterPro" id="IPR036249">
    <property type="entry name" value="Thioredoxin-like_sf"/>
</dbReference>
<dbReference type="STRING" id="576118.SAMN05216216_11646"/>
<dbReference type="GO" id="GO:0016491">
    <property type="term" value="F:oxidoreductase activity"/>
    <property type="evidence" value="ECO:0007669"/>
    <property type="project" value="InterPro"/>
</dbReference>
<sequence length="195" mass="21964">MTKKRVLILLVIAAASLLIGAAIGAVLNYSDDQFEEQALQTLQSTEGRDNHHAVGANVTESSLTEVMNANEAFNDIIGSNEVTVVNFFASWCEPCKRETPALNEYHQDHLDEPIDIIGVNISDSRENRDQFLEDYEVEYPIFEFEDEDQALDDYKIQLMPTTFFVDSDGEVIRAYIGEVSPELVTNYINYVKEAS</sequence>
<organism evidence="3 4">
    <name type="scientific">Lacicoccus qingdaonensis</name>
    <dbReference type="NCBI Taxonomy" id="576118"/>
    <lineage>
        <taxon>Bacteria</taxon>
        <taxon>Bacillati</taxon>
        <taxon>Bacillota</taxon>
        <taxon>Bacilli</taxon>
        <taxon>Bacillales</taxon>
        <taxon>Salinicoccaceae</taxon>
        <taxon>Lacicoccus</taxon>
    </lineage>
</organism>
<dbReference type="PANTHER" id="PTHR42852:SF17">
    <property type="entry name" value="THIOREDOXIN-LIKE PROTEIN HI_1115"/>
    <property type="match status" value="1"/>
</dbReference>
<dbReference type="PROSITE" id="PS51352">
    <property type="entry name" value="THIOREDOXIN_2"/>
    <property type="match status" value="1"/>
</dbReference>
<keyword evidence="3" id="KW-0413">Isomerase</keyword>
<dbReference type="CDD" id="cd02966">
    <property type="entry name" value="TlpA_like_family"/>
    <property type="match status" value="1"/>
</dbReference>
<dbReference type="InterPro" id="IPR050553">
    <property type="entry name" value="Thioredoxin_ResA/DsbE_sf"/>
</dbReference>
<dbReference type="SUPFAM" id="SSF52833">
    <property type="entry name" value="Thioredoxin-like"/>
    <property type="match status" value="1"/>
</dbReference>
<proteinExistence type="predicted"/>
<dbReference type="AlphaFoldDB" id="A0A1G9GC59"/>
<dbReference type="Gene3D" id="3.40.30.10">
    <property type="entry name" value="Glutaredoxin"/>
    <property type="match status" value="1"/>
</dbReference>
<dbReference type="OrthoDB" id="25753at2"/>